<dbReference type="GeneID" id="8858988"/>
<feature type="domain" description="Alginate lyase 2" evidence="3">
    <location>
        <begin position="30"/>
        <end position="250"/>
    </location>
</feature>
<evidence type="ECO:0000313" key="4">
    <source>
        <dbReference type="EMBL" id="EFC45760.1"/>
    </source>
</evidence>
<dbReference type="InterPro" id="IPR013320">
    <property type="entry name" value="ConA-like_dom_sf"/>
</dbReference>
<protein>
    <submittedName>
        <fullName evidence="4">Predicted protein</fullName>
    </submittedName>
</protein>
<keyword evidence="1" id="KW-0812">Transmembrane</keyword>
<proteinExistence type="predicted"/>
<evidence type="ECO:0000256" key="2">
    <source>
        <dbReference type="SAM" id="SignalP"/>
    </source>
</evidence>
<keyword evidence="5" id="KW-1185">Reference proteome</keyword>
<dbReference type="InterPro" id="IPR014895">
    <property type="entry name" value="Alginate_lyase_2"/>
</dbReference>
<dbReference type="EMBL" id="GG738861">
    <property type="protein sequence ID" value="EFC45760.1"/>
    <property type="molecule type" value="Genomic_DNA"/>
</dbReference>
<dbReference type="RefSeq" id="XP_002678504.1">
    <property type="nucleotide sequence ID" value="XM_002678458.1"/>
</dbReference>
<dbReference type="OrthoDB" id="2153782at2759"/>
<organism evidence="5">
    <name type="scientific">Naegleria gruberi</name>
    <name type="common">Amoeba</name>
    <dbReference type="NCBI Taxonomy" id="5762"/>
    <lineage>
        <taxon>Eukaryota</taxon>
        <taxon>Discoba</taxon>
        <taxon>Heterolobosea</taxon>
        <taxon>Tetramitia</taxon>
        <taxon>Eutetramitia</taxon>
        <taxon>Vahlkampfiidae</taxon>
        <taxon>Naegleria</taxon>
    </lineage>
</organism>
<dbReference type="Gene3D" id="2.60.120.200">
    <property type="match status" value="1"/>
</dbReference>
<dbReference type="AlphaFoldDB" id="D2VBA4"/>
<evidence type="ECO:0000256" key="1">
    <source>
        <dbReference type="SAM" id="Phobius"/>
    </source>
</evidence>
<name>D2VBA4_NAEGR</name>
<keyword evidence="2" id="KW-0732">Signal</keyword>
<feature type="chain" id="PRO_5003037999" evidence="2">
    <location>
        <begin position="24"/>
        <end position="299"/>
    </location>
</feature>
<gene>
    <name evidence="4" type="ORF">NAEGRDRAFT_66146</name>
</gene>
<evidence type="ECO:0000259" key="3">
    <source>
        <dbReference type="Pfam" id="PF08787"/>
    </source>
</evidence>
<reference evidence="4 5" key="1">
    <citation type="journal article" date="2010" name="Cell">
        <title>The genome of Naegleria gruberi illuminates early eukaryotic versatility.</title>
        <authorList>
            <person name="Fritz-Laylin L.K."/>
            <person name="Prochnik S.E."/>
            <person name="Ginger M.L."/>
            <person name="Dacks J.B."/>
            <person name="Carpenter M.L."/>
            <person name="Field M.C."/>
            <person name="Kuo A."/>
            <person name="Paredez A."/>
            <person name="Chapman J."/>
            <person name="Pham J."/>
            <person name="Shu S."/>
            <person name="Neupane R."/>
            <person name="Cipriano M."/>
            <person name="Mancuso J."/>
            <person name="Tu H."/>
            <person name="Salamov A."/>
            <person name="Lindquist E."/>
            <person name="Shapiro H."/>
            <person name="Lucas S."/>
            <person name="Grigoriev I.V."/>
            <person name="Cande W.Z."/>
            <person name="Fulton C."/>
            <person name="Rokhsar D.S."/>
            <person name="Dawson S.C."/>
        </authorList>
    </citation>
    <scope>NUCLEOTIDE SEQUENCE [LARGE SCALE GENOMIC DNA]</scope>
    <source>
        <strain evidence="4 5">NEG-M</strain>
    </source>
</reference>
<dbReference type="VEuPathDB" id="AmoebaDB:NAEGRDRAFT_66146"/>
<keyword evidence="1" id="KW-1133">Transmembrane helix</keyword>
<feature type="signal peptide" evidence="2">
    <location>
        <begin position="1"/>
        <end position="23"/>
    </location>
</feature>
<dbReference type="InParanoid" id="D2VBA4"/>
<evidence type="ECO:0000313" key="5">
    <source>
        <dbReference type="Proteomes" id="UP000006671"/>
    </source>
</evidence>
<keyword evidence="1" id="KW-0472">Membrane</keyword>
<accession>D2VBA4</accession>
<dbReference type="KEGG" id="ngr:NAEGRDRAFT_66146"/>
<dbReference type="OMA" id="NASWLRN"/>
<sequence length="299" mass="33284">MNKQSVVLTFAVICLFFIHNLNAIWPSQIIDLRNWKLTLPVGEPGDAMEIKQPTLDRYSLNPYFGATTNNTGVRFRVLMSNVTVTTSSNTKYARSELREMDSSNPSSTKAAWNTTVGTHTMIIDQTITRLPTTRKKVIAGQVHDADEYVVTIHLEGTKLYINIVGVGTTTISQNYIVGTRFQIKIQVKNGVTSIYYNNMNTPIYSITKSYKGAYFKAGCYAQSNCEFEGSLCGKSNNYAEVVIHNLTITHEYPSVQARNGILNGWFANMITSDGVSFGTSGLIQLVYSCLLVFLFVIFA</sequence>
<dbReference type="Proteomes" id="UP000006671">
    <property type="component" value="Unassembled WGS sequence"/>
</dbReference>
<dbReference type="eggNOG" id="ENOG502SGJA">
    <property type="taxonomic scope" value="Eukaryota"/>
</dbReference>
<dbReference type="Pfam" id="PF08787">
    <property type="entry name" value="Alginate_lyase2"/>
    <property type="match status" value="1"/>
</dbReference>
<feature type="transmembrane region" description="Helical" evidence="1">
    <location>
        <begin position="277"/>
        <end position="298"/>
    </location>
</feature>
<dbReference type="SUPFAM" id="SSF49899">
    <property type="entry name" value="Concanavalin A-like lectins/glucanases"/>
    <property type="match status" value="1"/>
</dbReference>